<feature type="signal peptide" evidence="1">
    <location>
        <begin position="1"/>
        <end position="21"/>
    </location>
</feature>
<accession>A0A316TKN6</accession>
<keyword evidence="1" id="KW-0732">Signal</keyword>
<dbReference type="RefSeq" id="WP_109648179.1">
    <property type="nucleotide sequence ID" value="NZ_QGGB01000012.1"/>
</dbReference>
<dbReference type="AlphaFoldDB" id="A0A316TKN6"/>
<comment type="caution">
    <text evidence="2">The sequence shown here is derived from an EMBL/GenBank/DDBJ whole genome shotgun (WGS) entry which is preliminary data.</text>
</comment>
<evidence type="ECO:0000256" key="1">
    <source>
        <dbReference type="SAM" id="SignalP"/>
    </source>
</evidence>
<dbReference type="Proteomes" id="UP000245533">
    <property type="component" value="Unassembled WGS sequence"/>
</dbReference>
<dbReference type="SUPFAM" id="SSF101898">
    <property type="entry name" value="NHL repeat"/>
    <property type="match status" value="1"/>
</dbReference>
<evidence type="ECO:0000313" key="3">
    <source>
        <dbReference type="Proteomes" id="UP000245533"/>
    </source>
</evidence>
<feature type="chain" id="PRO_5016441709" description="6-bladed beta-propeller protein" evidence="1">
    <location>
        <begin position="22"/>
        <end position="386"/>
    </location>
</feature>
<reference evidence="2 3" key="1">
    <citation type="submission" date="2018-05" db="EMBL/GenBank/DDBJ databases">
        <title>Rhodohalobacter halophilus gen. nov., sp. nov., a moderately halophilic member of the family Balneolaceae.</title>
        <authorList>
            <person name="Liu Z.-W."/>
        </authorList>
    </citation>
    <scope>NUCLEOTIDE SEQUENCE [LARGE SCALE GENOMIC DNA]</scope>
    <source>
        <strain evidence="2 3">8A47</strain>
    </source>
</reference>
<dbReference type="Gene3D" id="2.120.10.30">
    <property type="entry name" value="TolB, C-terminal domain"/>
    <property type="match status" value="1"/>
</dbReference>
<sequence length="386" mass="43817">MIRLSTFLIALVLLLASCSGAPDVEIPEEVASLENVTVVTDSFEDVPELNPERVARFGETEDVLIGRIGSSVVDENGRVFLNDTDQKVIHVFNPDGNRIRQLGREGDGPGEFRSLGTLRISNGFLHAMDASPRRISRFTLESLEFHSSISFSEDSAPVEFGFPYTYFARPDSSYLIFFTGPFMRDRDADEMVWESAVLNPDERFEEDAFLTIPANEWLVISGEGFMRAFPAPYGRKSLIAMNSDGTLYHTWSEHLLIKSYSMEGQYQQAIYYPYPKASLDRSDVMSRVKDRSEQDQSHLRNQNMPSTWPAVDALHVDDENRFWVSGVTENSEEWKWMVFGPGGSPLATFTWPRSTAIRHIQDGFIYAYETDEETGLAEIVKYDFDL</sequence>
<dbReference type="PROSITE" id="PS51257">
    <property type="entry name" value="PROKAR_LIPOPROTEIN"/>
    <property type="match status" value="1"/>
</dbReference>
<name>A0A316TKN6_9BACT</name>
<gene>
    <name evidence="2" type="ORF">DDZ15_16240</name>
</gene>
<keyword evidence="3" id="KW-1185">Reference proteome</keyword>
<evidence type="ECO:0000313" key="2">
    <source>
        <dbReference type="EMBL" id="PWN05103.1"/>
    </source>
</evidence>
<evidence type="ECO:0008006" key="4">
    <source>
        <dbReference type="Google" id="ProtNLM"/>
    </source>
</evidence>
<dbReference type="EMBL" id="QGGB01000012">
    <property type="protein sequence ID" value="PWN05103.1"/>
    <property type="molecule type" value="Genomic_DNA"/>
</dbReference>
<proteinExistence type="predicted"/>
<protein>
    <recommendedName>
        <fullName evidence="4">6-bladed beta-propeller protein</fullName>
    </recommendedName>
</protein>
<dbReference type="InterPro" id="IPR011042">
    <property type="entry name" value="6-blade_b-propeller_TolB-like"/>
</dbReference>
<dbReference type="OrthoDB" id="820475at2"/>
<organism evidence="2 3">
    <name type="scientific">Rhodohalobacter mucosus</name>
    <dbReference type="NCBI Taxonomy" id="2079485"/>
    <lineage>
        <taxon>Bacteria</taxon>
        <taxon>Pseudomonadati</taxon>
        <taxon>Balneolota</taxon>
        <taxon>Balneolia</taxon>
        <taxon>Balneolales</taxon>
        <taxon>Balneolaceae</taxon>
        <taxon>Rhodohalobacter</taxon>
    </lineage>
</organism>
<dbReference type="Pfam" id="PF17170">
    <property type="entry name" value="DUF5128"/>
    <property type="match status" value="1"/>
</dbReference>